<name>A0ACC2VEJ3_9TREE</name>
<evidence type="ECO:0000313" key="2">
    <source>
        <dbReference type="Proteomes" id="UP001241377"/>
    </source>
</evidence>
<proteinExistence type="predicted"/>
<comment type="caution">
    <text evidence="1">The sequence shown here is derived from an EMBL/GenBank/DDBJ whole genome shotgun (WGS) entry which is preliminary data.</text>
</comment>
<gene>
    <name evidence="1" type="ORF">QFC19_006742</name>
</gene>
<evidence type="ECO:0000313" key="1">
    <source>
        <dbReference type="EMBL" id="KAJ9097473.1"/>
    </source>
</evidence>
<organism evidence="1 2">
    <name type="scientific">Naganishia cerealis</name>
    <dbReference type="NCBI Taxonomy" id="610337"/>
    <lineage>
        <taxon>Eukaryota</taxon>
        <taxon>Fungi</taxon>
        <taxon>Dikarya</taxon>
        <taxon>Basidiomycota</taxon>
        <taxon>Agaricomycotina</taxon>
        <taxon>Tremellomycetes</taxon>
        <taxon>Filobasidiales</taxon>
        <taxon>Filobasidiaceae</taxon>
        <taxon>Naganishia</taxon>
    </lineage>
</organism>
<accession>A0ACC2VEJ3</accession>
<reference evidence="1" key="1">
    <citation type="submission" date="2023-04" db="EMBL/GenBank/DDBJ databases">
        <title>Draft Genome sequencing of Naganishia species isolated from polar environments using Oxford Nanopore Technology.</title>
        <authorList>
            <person name="Leo P."/>
            <person name="Venkateswaran K."/>
        </authorList>
    </citation>
    <scope>NUCLEOTIDE SEQUENCE</scope>
    <source>
        <strain evidence="1">MNA-CCFEE 5261</strain>
    </source>
</reference>
<dbReference type="Proteomes" id="UP001241377">
    <property type="component" value="Unassembled WGS sequence"/>
</dbReference>
<sequence>MDLVLATIPKSTPTKTLEGVHNAMAEACKVVNVLQPGMSQIQAVLQQIEDYLAKAVGGLDIVDKILGAIKIALQVCKYLGKLIPYVGEALSQIAGYIEGMKIEDTIRKVLQRIKDLVEKVRSGVMKNIRTAIVTISSKVNKIAEELPRYVDTANIMAALFSLVDISIYGIFGTTTDGEIKKLIDTTLQGLEKLANGAKQGIDTLKTAFEPFTRFLEEIWKDVKENILGPINKGFGTIIDSLQPIFHWIKDVVSSCDTIKEWFQPFFWVLDKLEWIVKRTIGWLIDKAKSVFNLDRIFDWFKEKINELLEASGINAIYGEVEGMLQRGLQPCYDRLAELLAPIGDRLGIEQAYREFTKHLSAFQEDPAGHTAELLQKGEISEDSADEN</sequence>
<keyword evidence="2" id="KW-1185">Reference proteome</keyword>
<protein>
    <submittedName>
        <fullName evidence="1">Uncharacterized protein</fullName>
    </submittedName>
</protein>
<dbReference type="EMBL" id="JASBWR010000085">
    <property type="protein sequence ID" value="KAJ9097473.1"/>
    <property type="molecule type" value="Genomic_DNA"/>
</dbReference>